<gene>
    <name evidence="2" type="ORF">K444DRAFT_514674</name>
</gene>
<evidence type="ECO:0000259" key="1">
    <source>
        <dbReference type="SMART" id="SM00198"/>
    </source>
</evidence>
<dbReference type="AlphaFoldDB" id="A0A2J6TJV4"/>
<organism evidence="2 3">
    <name type="scientific">Hyaloscypha bicolor E</name>
    <dbReference type="NCBI Taxonomy" id="1095630"/>
    <lineage>
        <taxon>Eukaryota</taxon>
        <taxon>Fungi</taxon>
        <taxon>Dikarya</taxon>
        <taxon>Ascomycota</taxon>
        <taxon>Pezizomycotina</taxon>
        <taxon>Leotiomycetes</taxon>
        <taxon>Helotiales</taxon>
        <taxon>Hyaloscyphaceae</taxon>
        <taxon>Hyaloscypha</taxon>
        <taxon>Hyaloscypha bicolor</taxon>
    </lineage>
</organism>
<dbReference type="OrthoDB" id="337038at2759"/>
<dbReference type="PRINTS" id="PR00837">
    <property type="entry name" value="V5TPXLIKE"/>
</dbReference>
<dbReference type="CDD" id="cd05380">
    <property type="entry name" value="CAP_euk"/>
    <property type="match status" value="1"/>
</dbReference>
<accession>A0A2J6TJV4</accession>
<dbReference type="STRING" id="1095630.A0A2J6TJV4"/>
<proteinExistence type="predicted"/>
<evidence type="ECO:0000313" key="3">
    <source>
        <dbReference type="Proteomes" id="UP000235371"/>
    </source>
</evidence>
<evidence type="ECO:0000313" key="2">
    <source>
        <dbReference type="EMBL" id="PMD63301.1"/>
    </source>
</evidence>
<dbReference type="PANTHER" id="PTHR10334">
    <property type="entry name" value="CYSTEINE-RICH SECRETORY PROTEIN-RELATED"/>
    <property type="match status" value="1"/>
</dbReference>
<protein>
    <submittedName>
        <fullName evidence="2">PR-1-like protein</fullName>
    </submittedName>
</protein>
<dbReference type="SUPFAM" id="SSF55797">
    <property type="entry name" value="PR-1-like"/>
    <property type="match status" value="1"/>
</dbReference>
<feature type="domain" description="SCP" evidence="1">
    <location>
        <begin position="1"/>
        <end position="143"/>
    </location>
</feature>
<dbReference type="GeneID" id="36581628"/>
<dbReference type="Pfam" id="PF00188">
    <property type="entry name" value="CAP"/>
    <property type="match status" value="1"/>
</dbReference>
<feature type="non-terminal residue" evidence="2">
    <location>
        <position position="145"/>
    </location>
</feature>
<dbReference type="RefSeq" id="XP_024740205.1">
    <property type="nucleotide sequence ID" value="XM_024873548.1"/>
</dbReference>
<dbReference type="Proteomes" id="UP000235371">
    <property type="component" value="Unassembled WGS sequence"/>
</dbReference>
<dbReference type="SMART" id="SM00198">
    <property type="entry name" value="SCP"/>
    <property type="match status" value="1"/>
</dbReference>
<dbReference type="InterPro" id="IPR014044">
    <property type="entry name" value="CAP_dom"/>
</dbReference>
<dbReference type="Gene3D" id="3.40.33.10">
    <property type="entry name" value="CAP"/>
    <property type="match status" value="1"/>
</dbReference>
<sequence>VDSHNYHRANHSASDMTWSDSLAASAKIVADSCVFAHNMNVNGGKYGQNLAAYGTSDTGSLDLASLVEWSITEEWYNGELAAIPWGVDDPSTSGPEFLHATQVIWKGSNQVGCATVQCAAGTIFGMTSWYTVCNYGPQGNVLGEF</sequence>
<keyword evidence="3" id="KW-1185">Reference proteome</keyword>
<dbReference type="InterPro" id="IPR001283">
    <property type="entry name" value="CRISP-related"/>
</dbReference>
<dbReference type="InParanoid" id="A0A2J6TJV4"/>
<dbReference type="InterPro" id="IPR035940">
    <property type="entry name" value="CAP_sf"/>
</dbReference>
<reference evidence="2 3" key="1">
    <citation type="submission" date="2016-04" db="EMBL/GenBank/DDBJ databases">
        <title>A degradative enzymes factory behind the ericoid mycorrhizal symbiosis.</title>
        <authorList>
            <consortium name="DOE Joint Genome Institute"/>
            <person name="Martino E."/>
            <person name="Morin E."/>
            <person name="Grelet G."/>
            <person name="Kuo A."/>
            <person name="Kohler A."/>
            <person name="Daghino S."/>
            <person name="Barry K."/>
            <person name="Choi C."/>
            <person name="Cichocki N."/>
            <person name="Clum A."/>
            <person name="Copeland A."/>
            <person name="Hainaut M."/>
            <person name="Haridas S."/>
            <person name="Labutti K."/>
            <person name="Lindquist E."/>
            <person name="Lipzen A."/>
            <person name="Khouja H.-R."/>
            <person name="Murat C."/>
            <person name="Ohm R."/>
            <person name="Olson A."/>
            <person name="Spatafora J."/>
            <person name="Veneault-Fourrey C."/>
            <person name="Henrissat B."/>
            <person name="Grigoriev I."/>
            <person name="Martin F."/>
            <person name="Perotto S."/>
        </authorList>
    </citation>
    <scope>NUCLEOTIDE SEQUENCE [LARGE SCALE GENOMIC DNA]</scope>
    <source>
        <strain evidence="2 3">E</strain>
    </source>
</reference>
<dbReference type="EMBL" id="KZ613782">
    <property type="protein sequence ID" value="PMD63301.1"/>
    <property type="molecule type" value="Genomic_DNA"/>
</dbReference>
<name>A0A2J6TJV4_9HELO</name>
<feature type="non-terminal residue" evidence="2">
    <location>
        <position position="1"/>
    </location>
</feature>